<name>A0A9W6DI34_9FIRM</name>
<evidence type="ECO:0000256" key="2">
    <source>
        <dbReference type="ARBA" id="ARBA00023125"/>
    </source>
</evidence>
<proteinExistence type="predicted"/>
<dbReference type="InterPro" id="IPR018060">
    <property type="entry name" value="HTH_AraC"/>
</dbReference>
<comment type="caution">
    <text evidence="6">The sequence shown here is derived from an EMBL/GenBank/DDBJ whole genome shotgun (WGS) entry which is preliminary data.</text>
</comment>
<dbReference type="SUPFAM" id="SSF46689">
    <property type="entry name" value="Homeodomain-like"/>
    <property type="match status" value="1"/>
</dbReference>
<dbReference type="PANTHER" id="PTHR43280">
    <property type="entry name" value="ARAC-FAMILY TRANSCRIPTIONAL REGULATOR"/>
    <property type="match status" value="1"/>
</dbReference>
<sequence>MRSRKGMKKKSLYRLISTNIIIVMVVLILMIPIYLEAYDILKKNVADSSKNTLKIGLERLVNDLDNINHVAFNLQSEELLKYMADIQGDIRNTDYIDMIDLQKTINDMTSHINIVYDSFVMFRNNNIVVGVDKVYDSANRFYPNFFTYNDMSYIDYKEHMMDLDNNSYLINKSNNTIMYINTMPYKYKKYESVLVSLIRIEDVIDMLADSNIIKDGFLSIYNKNGDLILSTEDDKSYDIKYNDFDTSKEMKIMNKKYTLIKAQELNSGLTVVMGISNLVFIKEIRPILIIINTYIVITIIVGLIISLIFAYREYRPIKGLMQVASQFSNEQDNTSGELQYLKQVFLTTSKQTRELSDRLNVMKKQVEVSVFEKILNGSLLDLSVDTEINKYMPWLANGFIIITMKTKEYSSELTATMIEKYFTECSEKYEYYLHPSLHNYTVMVFACDTEQQFQSIIKQFEKIVYSNINNSKMVCGISKQHNVYKDIKVAYEQAMYAIKYCNRSKNKLINSFESKNTGEIIFNIRDSRILNERLLNGDVKAIDDYFGELYTTIMDSGNISEEHLKQFFYQVKGIIVSTCKDLSRMDLLVEKKEYLDFTTIKEMINYLTDKCNEICNIINDNKKSKNNLLKDKIYNYIETNFNDPNLYGKALAEKFNISQKYLFNFIKEQTGRSLGEIIESKRLNYAVELIKTTDLTFSKIALQCGFNSSNTFYKAFKRVYGVTPGSMRKR</sequence>
<evidence type="ECO:0000256" key="4">
    <source>
        <dbReference type="SAM" id="Phobius"/>
    </source>
</evidence>
<dbReference type="InterPro" id="IPR020449">
    <property type="entry name" value="Tscrpt_reg_AraC-type_HTH"/>
</dbReference>
<dbReference type="AlphaFoldDB" id="A0A9W6DI34"/>
<keyword evidence="4" id="KW-0472">Membrane</keyword>
<reference evidence="6" key="1">
    <citation type="submission" date="2022-06" db="EMBL/GenBank/DDBJ databases">
        <title>Vallitalea longa sp. nov., an anaerobic bacterium isolated from marine sediment.</title>
        <authorList>
            <person name="Hirano S."/>
            <person name="Terahara T."/>
            <person name="Mori K."/>
            <person name="Hamada M."/>
            <person name="Matsumoto R."/>
            <person name="Kobayashi T."/>
        </authorList>
    </citation>
    <scope>NUCLEOTIDE SEQUENCE</scope>
    <source>
        <strain evidence="6">SH18-1</strain>
    </source>
</reference>
<evidence type="ECO:0000313" key="7">
    <source>
        <dbReference type="Proteomes" id="UP001144256"/>
    </source>
</evidence>
<dbReference type="PRINTS" id="PR00032">
    <property type="entry name" value="HTHARAC"/>
</dbReference>
<feature type="transmembrane region" description="Helical" evidence="4">
    <location>
        <begin position="12"/>
        <end position="35"/>
    </location>
</feature>
<dbReference type="RefSeq" id="WP_281818592.1">
    <property type="nucleotide sequence ID" value="NZ_BRLB01000018.1"/>
</dbReference>
<keyword evidence="2" id="KW-0238">DNA-binding</keyword>
<gene>
    <name evidence="6" type="ORF">SH1V18_39690</name>
</gene>
<keyword evidence="4" id="KW-0812">Transmembrane</keyword>
<feature type="domain" description="HTH araC/xylS-type" evidence="5">
    <location>
        <begin position="631"/>
        <end position="730"/>
    </location>
</feature>
<evidence type="ECO:0000256" key="3">
    <source>
        <dbReference type="ARBA" id="ARBA00023163"/>
    </source>
</evidence>
<keyword evidence="4" id="KW-1133">Transmembrane helix</keyword>
<evidence type="ECO:0000313" key="6">
    <source>
        <dbReference type="EMBL" id="GKX31489.1"/>
    </source>
</evidence>
<dbReference type="SMART" id="SM00342">
    <property type="entry name" value="HTH_ARAC"/>
    <property type="match status" value="1"/>
</dbReference>
<dbReference type="Proteomes" id="UP001144256">
    <property type="component" value="Unassembled WGS sequence"/>
</dbReference>
<dbReference type="Pfam" id="PF12833">
    <property type="entry name" value="HTH_18"/>
    <property type="match status" value="1"/>
</dbReference>
<keyword evidence="1" id="KW-0805">Transcription regulation</keyword>
<dbReference type="GO" id="GO:0043565">
    <property type="term" value="F:sequence-specific DNA binding"/>
    <property type="evidence" value="ECO:0007669"/>
    <property type="project" value="InterPro"/>
</dbReference>
<organism evidence="6 7">
    <name type="scientific">Vallitalea longa</name>
    <dbReference type="NCBI Taxonomy" id="2936439"/>
    <lineage>
        <taxon>Bacteria</taxon>
        <taxon>Bacillati</taxon>
        <taxon>Bacillota</taxon>
        <taxon>Clostridia</taxon>
        <taxon>Lachnospirales</taxon>
        <taxon>Vallitaleaceae</taxon>
        <taxon>Vallitalea</taxon>
    </lineage>
</organism>
<feature type="transmembrane region" description="Helical" evidence="4">
    <location>
        <begin position="287"/>
        <end position="311"/>
    </location>
</feature>
<dbReference type="PROSITE" id="PS00041">
    <property type="entry name" value="HTH_ARAC_FAMILY_1"/>
    <property type="match status" value="1"/>
</dbReference>
<accession>A0A9W6DI34</accession>
<dbReference type="PROSITE" id="PS01124">
    <property type="entry name" value="HTH_ARAC_FAMILY_2"/>
    <property type="match status" value="1"/>
</dbReference>
<dbReference type="InterPro" id="IPR009057">
    <property type="entry name" value="Homeodomain-like_sf"/>
</dbReference>
<evidence type="ECO:0000256" key="1">
    <source>
        <dbReference type="ARBA" id="ARBA00023015"/>
    </source>
</evidence>
<evidence type="ECO:0000259" key="5">
    <source>
        <dbReference type="PROSITE" id="PS01124"/>
    </source>
</evidence>
<dbReference type="PANTHER" id="PTHR43280:SF10">
    <property type="entry name" value="REGULATORY PROTEIN POCR"/>
    <property type="match status" value="1"/>
</dbReference>
<protein>
    <recommendedName>
        <fullName evidence="5">HTH araC/xylS-type domain-containing protein</fullName>
    </recommendedName>
</protein>
<dbReference type="InterPro" id="IPR018062">
    <property type="entry name" value="HTH_AraC-typ_CS"/>
</dbReference>
<dbReference type="Gene3D" id="1.10.10.60">
    <property type="entry name" value="Homeodomain-like"/>
    <property type="match status" value="2"/>
</dbReference>
<keyword evidence="3" id="KW-0804">Transcription</keyword>
<dbReference type="GO" id="GO:0003700">
    <property type="term" value="F:DNA-binding transcription factor activity"/>
    <property type="evidence" value="ECO:0007669"/>
    <property type="project" value="InterPro"/>
</dbReference>
<dbReference type="EMBL" id="BRLB01000018">
    <property type="protein sequence ID" value="GKX31489.1"/>
    <property type="molecule type" value="Genomic_DNA"/>
</dbReference>
<keyword evidence="7" id="KW-1185">Reference proteome</keyword>